<protein>
    <recommendedName>
        <fullName evidence="2">DUF8051 domain-containing protein</fullName>
    </recommendedName>
</protein>
<dbReference type="EMBL" id="BAAATL010000020">
    <property type="protein sequence ID" value="GAA2491253.1"/>
    <property type="molecule type" value="Genomic_DNA"/>
</dbReference>
<feature type="transmembrane region" description="Helical" evidence="1">
    <location>
        <begin position="58"/>
        <end position="77"/>
    </location>
</feature>
<feature type="transmembrane region" description="Helical" evidence="1">
    <location>
        <begin position="116"/>
        <end position="137"/>
    </location>
</feature>
<feature type="transmembrane region" description="Helical" evidence="1">
    <location>
        <begin position="84"/>
        <end position="110"/>
    </location>
</feature>
<evidence type="ECO:0000256" key="1">
    <source>
        <dbReference type="SAM" id="Phobius"/>
    </source>
</evidence>
<dbReference type="InterPro" id="IPR058364">
    <property type="entry name" value="DUF8051"/>
</dbReference>
<dbReference type="Proteomes" id="UP001501721">
    <property type="component" value="Unassembled WGS sequence"/>
</dbReference>
<dbReference type="Pfam" id="PF26225">
    <property type="entry name" value="DUF8051"/>
    <property type="match status" value="1"/>
</dbReference>
<gene>
    <name evidence="3" type="ORF">GCM10010422_42490</name>
</gene>
<evidence type="ECO:0000313" key="3">
    <source>
        <dbReference type="EMBL" id="GAA2491253.1"/>
    </source>
</evidence>
<reference evidence="4" key="1">
    <citation type="journal article" date="2019" name="Int. J. Syst. Evol. Microbiol.">
        <title>The Global Catalogue of Microorganisms (GCM) 10K type strain sequencing project: providing services to taxonomists for standard genome sequencing and annotation.</title>
        <authorList>
            <consortium name="The Broad Institute Genomics Platform"/>
            <consortium name="The Broad Institute Genome Sequencing Center for Infectious Disease"/>
            <person name="Wu L."/>
            <person name="Ma J."/>
        </authorList>
    </citation>
    <scope>NUCLEOTIDE SEQUENCE [LARGE SCALE GENOMIC DNA]</scope>
    <source>
        <strain evidence="4">JCM 6923</strain>
    </source>
</reference>
<proteinExistence type="predicted"/>
<comment type="caution">
    <text evidence="3">The sequence shown here is derived from an EMBL/GenBank/DDBJ whole genome shotgun (WGS) entry which is preliminary data.</text>
</comment>
<feature type="transmembrane region" description="Helical" evidence="1">
    <location>
        <begin position="18"/>
        <end position="38"/>
    </location>
</feature>
<keyword evidence="1" id="KW-0472">Membrane</keyword>
<accession>A0ABP5Z2U0</accession>
<name>A0ABP5Z2U0_9ACTN</name>
<keyword evidence="4" id="KW-1185">Reference proteome</keyword>
<organism evidence="3 4">
    <name type="scientific">Streptomyces graminearus</name>
    <dbReference type="NCBI Taxonomy" id="284030"/>
    <lineage>
        <taxon>Bacteria</taxon>
        <taxon>Bacillati</taxon>
        <taxon>Actinomycetota</taxon>
        <taxon>Actinomycetes</taxon>
        <taxon>Kitasatosporales</taxon>
        <taxon>Streptomycetaceae</taxon>
        <taxon>Streptomyces</taxon>
    </lineage>
</organism>
<keyword evidence="1" id="KW-0812">Transmembrane</keyword>
<evidence type="ECO:0000259" key="2">
    <source>
        <dbReference type="Pfam" id="PF26225"/>
    </source>
</evidence>
<keyword evidence="1" id="KW-1133">Transmembrane helix</keyword>
<feature type="domain" description="DUF8051" evidence="2">
    <location>
        <begin position="18"/>
        <end position="128"/>
    </location>
</feature>
<sequence length="142" mass="15109">MDAWTAPTALERVMNHSLLTTLIGSFLVWEALLLIPMVPGKLVDTRDFSSLPRWQYNGFNAFLTSLGLASFVVAGFAMANQHWVFVAALVLSLGYILVFAADLGAVFPVVADPLPVQLLVLEAIALASAGAGAVIAIQGIRL</sequence>
<evidence type="ECO:0000313" key="4">
    <source>
        <dbReference type="Proteomes" id="UP001501721"/>
    </source>
</evidence>